<dbReference type="SMART" id="SM00267">
    <property type="entry name" value="GGDEF"/>
    <property type="match status" value="1"/>
</dbReference>
<dbReference type="InterPro" id="IPR035919">
    <property type="entry name" value="EAL_sf"/>
</dbReference>
<feature type="domain" description="GGDEF" evidence="4">
    <location>
        <begin position="205"/>
        <end position="339"/>
    </location>
</feature>
<dbReference type="EMBL" id="MLJW01000011">
    <property type="protein sequence ID" value="OIR14726.1"/>
    <property type="molecule type" value="Genomic_DNA"/>
</dbReference>
<dbReference type="PANTHER" id="PTHR44757">
    <property type="entry name" value="DIGUANYLATE CYCLASE DGCP"/>
    <property type="match status" value="1"/>
</dbReference>
<dbReference type="InterPro" id="IPR001789">
    <property type="entry name" value="Sig_transdc_resp-reg_receiver"/>
</dbReference>
<dbReference type="InterPro" id="IPR001633">
    <property type="entry name" value="EAL_dom"/>
</dbReference>
<dbReference type="CDD" id="cd17569">
    <property type="entry name" value="REC_HupR-like"/>
    <property type="match status" value="1"/>
</dbReference>
<dbReference type="Gene3D" id="3.40.50.2300">
    <property type="match status" value="1"/>
</dbReference>
<dbReference type="SUPFAM" id="SSF52172">
    <property type="entry name" value="CheY-like"/>
    <property type="match status" value="1"/>
</dbReference>
<proteinExistence type="predicted"/>
<dbReference type="InterPro" id="IPR011006">
    <property type="entry name" value="CheY-like_superfamily"/>
</dbReference>
<gene>
    <name evidence="5" type="primary">cph2_9</name>
    <name evidence="5" type="ORF">GALL_45320</name>
</gene>
<dbReference type="CDD" id="cd01949">
    <property type="entry name" value="GGDEF"/>
    <property type="match status" value="1"/>
</dbReference>
<feature type="coiled-coil region" evidence="1">
    <location>
        <begin position="132"/>
        <end position="166"/>
    </location>
</feature>
<dbReference type="PROSITE" id="PS50110">
    <property type="entry name" value="RESPONSE_REGULATORY"/>
    <property type="match status" value="1"/>
</dbReference>
<dbReference type="SUPFAM" id="SSF141868">
    <property type="entry name" value="EAL domain-like"/>
    <property type="match status" value="1"/>
</dbReference>
<dbReference type="SUPFAM" id="SSF55073">
    <property type="entry name" value="Nucleotide cyclase"/>
    <property type="match status" value="1"/>
</dbReference>
<evidence type="ECO:0000313" key="5">
    <source>
        <dbReference type="EMBL" id="OIR14726.1"/>
    </source>
</evidence>
<dbReference type="FunFam" id="3.20.20.450:FF:000001">
    <property type="entry name" value="Cyclic di-GMP phosphodiesterase yahA"/>
    <property type="match status" value="1"/>
</dbReference>
<dbReference type="SMART" id="SM00052">
    <property type="entry name" value="EAL"/>
    <property type="match status" value="1"/>
</dbReference>
<dbReference type="InterPro" id="IPR000160">
    <property type="entry name" value="GGDEF_dom"/>
</dbReference>
<dbReference type="PROSITE" id="PS50883">
    <property type="entry name" value="EAL"/>
    <property type="match status" value="1"/>
</dbReference>
<dbReference type="InterPro" id="IPR029787">
    <property type="entry name" value="Nucleotide_cyclase"/>
</dbReference>
<dbReference type="Pfam" id="PF00990">
    <property type="entry name" value="GGDEF"/>
    <property type="match status" value="1"/>
</dbReference>
<dbReference type="InterPro" id="IPR043128">
    <property type="entry name" value="Rev_trsase/Diguanyl_cyclase"/>
</dbReference>
<dbReference type="Gene3D" id="3.20.20.450">
    <property type="entry name" value="EAL domain"/>
    <property type="match status" value="1"/>
</dbReference>
<dbReference type="PANTHER" id="PTHR44757:SF2">
    <property type="entry name" value="BIOFILM ARCHITECTURE MAINTENANCE PROTEIN MBAA"/>
    <property type="match status" value="1"/>
</dbReference>
<evidence type="ECO:0000256" key="1">
    <source>
        <dbReference type="SAM" id="Coils"/>
    </source>
</evidence>
<sequence>MWHLNATLGDAVDRTLLLVDDEEDVIAALERLLRYDGYRILRANSGRQGLEMLARHEVGVVISDQRMPEMSGVEFLSQVKELYPETIRIVLSGTADFDSVKEAINQGAIYKFFSKPWDNEVLRVDVMEAFWRRDLACEKEHLLRDIQSANDQLAQVNLELAAAMESKDIQIERFAHYDALTGLPNRTLFLDRLEQELARAHRDNHMVAVLSLDLDRFKQINDSYGHPVGDQLLQAVAGRLSSHVRACDTVARTAGDEFGLVLTDLKAAHDAAEVAQKLLDSFAHNPISTGDSEIFVTLSIGISIYPLDGLNTATMLKNADAAQHQAKDEGRNNFQFYAGHMNATAWQRLNLETELRRAIEREEFTLYYQPKVDMDSAKIVGMEALLRWQSPDRGLVMPGGFIPLLEETGLILPVGEWVLRAACKQARAWKAVGLSNIHIAVNLSTLQFRQPDFAGLVLGILNENGLDPALGEIELELTESLLMSNAEGAIDTLNKLHESGIRFSIDDFGTGYSSLSYLKRFPISSLKIDQSFVHDLSSDRDDEAIVAAIIALGHSLGLSIIAEGVETKSQLAQLRKMGCNEMQGYLFSRPVPAAEMTYLLQKGETLNCALGG</sequence>
<dbReference type="FunFam" id="3.30.70.270:FF:000001">
    <property type="entry name" value="Diguanylate cyclase domain protein"/>
    <property type="match status" value="1"/>
</dbReference>
<dbReference type="Pfam" id="PF00563">
    <property type="entry name" value="EAL"/>
    <property type="match status" value="1"/>
</dbReference>
<dbReference type="GO" id="GO:0000160">
    <property type="term" value="P:phosphorelay signal transduction system"/>
    <property type="evidence" value="ECO:0007669"/>
    <property type="project" value="InterPro"/>
</dbReference>
<comment type="caution">
    <text evidence="5">The sequence shown here is derived from an EMBL/GenBank/DDBJ whole genome shotgun (WGS) entry which is preliminary data.</text>
</comment>
<organism evidence="5">
    <name type="scientific">mine drainage metagenome</name>
    <dbReference type="NCBI Taxonomy" id="410659"/>
    <lineage>
        <taxon>unclassified sequences</taxon>
        <taxon>metagenomes</taxon>
        <taxon>ecological metagenomes</taxon>
    </lineage>
</organism>
<evidence type="ECO:0000259" key="4">
    <source>
        <dbReference type="PROSITE" id="PS50887"/>
    </source>
</evidence>
<dbReference type="Pfam" id="PF00072">
    <property type="entry name" value="Response_reg"/>
    <property type="match status" value="1"/>
</dbReference>
<dbReference type="CDD" id="cd01948">
    <property type="entry name" value="EAL"/>
    <property type="match status" value="1"/>
</dbReference>
<dbReference type="Gene3D" id="3.30.70.270">
    <property type="match status" value="1"/>
</dbReference>
<accession>A0A1J5TRT9</accession>
<dbReference type="AlphaFoldDB" id="A0A1J5TRT9"/>
<protein>
    <submittedName>
        <fullName evidence="5">Phytochrome-like protein cph2</fullName>
    </submittedName>
</protein>
<dbReference type="PROSITE" id="PS50887">
    <property type="entry name" value="GGDEF"/>
    <property type="match status" value="1"/>
</dbReference>
<reference evidence="5" key="1">
    <citation type="submission" date="2016-10" db="EMBL/GenBank/DDBJ databases">
        <title>Sequence of Gallionella enrichment culture.</title>
        <authorList>
            <person name="Poehlein A."/>
            <person name="Muehling M."/>
            <person name="Daniel R."/>
        </authorList>
    </citation>
    <scope>NUCLEOTIDE SEQUENCE</scope>
</reference>
<keyword evidence="1" id="KW-0175">Coiled coil</keyword>
<dbReference type="NCBIfam" id="TIGR00254">
    <property type="entry name" value="GGDEF"/>
    <property type="match status" value="1"/>
</dbReference>
<dbReference type="SMART" id="SM00448">
    <property type="entry name" value="REC"/>
    <property type="match status" value="1"/>
</dbReference>
<evidence type="ECO:0000259" key="2">
    <source>
        <dbReference type="PROSITE" id="PS50110"/>
    </source>
</evidence>
<evidence type="ECO:0000259" key="3">
    <source>
        <dbReference type="PROSITE" id="PS50883"/>
    </source>
</evidence>
<feature type="domain" description="EAL" evidence="3">
    <location>
        <begin position="348"/>
        <end position="604"/>
    </location>
</feature>
<dbReference type="InterPro" id="IPR052155">
    <property type="entry name" value="Biofilm_reg_signaling"/>
</dbReference>
<feature type="domain" description="Response regulatory" evidence="2">
    <location>
        <begin position="15"/>
        <end position="130"/>
    </location>
</feature>
<name>A0A1J5TRT9_9ZZZZ</name>